<reference evidence="8" key="1">
    <citation type="submission" date="2021-02" db="EMBL/GenBank/DDBJ databases">
        <title>First Annotated Genome of the Yellow-green Alga Tribonema minus.</title>
        <authorList>
            <person name="Mahan K.M."/>
        </authorList>
    </citation>
    <scope>NUCLEOTIDE SEQUENCE</scope>
    <source>
        <strain evidence="8">UTEX B ZZ1240</strain>
    </source>
</reference>
<keyword evidence="3 7" id="KW-0812">Transmembrane</keyword>
<dbReference type="GO" id="GO:0005886">
    <property type="term" value="C:plasma membrane"/>
    <property type="evidence" value="ECO:0007669"/>
    <property type="project" value="TreeGrafter"/>
</dbReference>
<comment type="subcellular location">
    <subcellularLocation>
        <location evidence="1">Membrane</location>
        <topology evidence="1">Multi-pass membrane protein</topology>
    </subcellularLocation>
</comment>
<keyword evidence="4" id="KW-0813">Transport</keyword>
<dbReference type="SUPFAM" id="SSF161098">
    <property type="entry name" value="MetI-like"/>
    <property type="match status" value="1"/>
</dbReference>
<comment type="similarity">
    <text evidence="2">Belongs to the binding-protein-dependent transport system permease family. HisMQ subfamily.</text>
</comment>
<dbReference type="EMBL" id="JAFCMP010000283">
    <property type="protein sequence ID" value="KAG5181903.1"/>
    <property type="molecule type" value="Genomic_DNA"/>
</dbReference>
<comment type="caution">
    <text evidence="8">The sequence shown here is derived from an EMBL/GenBank/DDBJ whole genome shotgun (WGS) entry which is preliminary data.</text>
</comment>
<protein>
    <submittedName>
        <fullName evidence="8">Uncharacterized protein</fullName>
    </submittedName>
</protein>
<dbReference type="CDD" id="cd06261">
    <property type="entry name" value="TM_PBP2"/>
    <property type="match status" value="1"/>
</dbReference>
<evidence type="ECO:0000256" key="3">
    <source>
        <dbReference type="ARBA" id="ARBA00022692"/>
    </source>
</evidence>
<keyword evidence="4" id="KW-0029">Amino-acid transport</keyword>
<dbReference type="InterPro" id="IPR000515">
    <property type="entry name" value="MetI-like"/>
</dbReference>
<feature type="transmembrane region" description="Helical" evidence="7">
    <location>
        <begin position="88"/>
        <end position="110"/>
    </location>
</feature>
<feature type="transmembrane region" description="Helical" evidence="7">
    <location>
        <begin position="122"/>
        <end position="141"/>
    </location>
</feature>
<keyword evidence="6 7" id="KW-0472">Membrane</keyword>
<accession>A0A835YWC5</accession>
<dbReference type="GO" id="GO:0055085">
    <property type="term" value="P:transmembrane transport"/>
    <property type="evidence" value="ECO:0007669"/>
    <property type="project" value="InterPro"/>
</dbReference>
<dbReference type="InterPro" id="IPR035906">
    <property type="entry name" value="MetI-like_sf"/>
</dbReference>
<evidence type="ECO:0000313" key="9">
    <source>
        <dbReference type="Proteomes" id="UP000664859"/>
    </source>
</evidence>
<dbReference type="PANTHER" id="PTHR30614">
    <property type="entry name" value="MEMBRANE COMPONENT OF AMINO ACID ABC TRANSPORTER"/>
    <property type="match status" value="1"/>
</dbReference>
<dbReference type="AlphaFoldDB" id="A0A835YWC5"/>
<dbReference type="Proteomes" id="UP000664859">
    <property type="component" value="Unassembled WGS sequence"/>
</dbReference>
<dbReference type="Gene3D" id="1.10.3720.10">
    <property type="entry name" value="MetI-like"/>
    <property type="match status" value="1"/>
</dbReference>
<evidence type="ECO:0000256" key="1">
    <source>
        <dbReference type="ARBA" id="ARBA00004141"/>
    </source>
</evidence>
<evidence type="ECO:0000313" key="8">
    <source>
        <dbReference type="EMBL" id="KAG5181903.1"/>
    </source>
</evidence>
<keyword evidence="9" id="KW-1185">Reference proteome</keyword>
<dbReference type="OrthoDB" id="10071409at2759"/>
<dbReference type="GO" id="GO:0006865">
    <property type="term" value="P:amino acid transport"/>
    <property type="evidence" value="ECO:0007669"/>
    <property type="project" value="UniProtKB-KW"/>
</dbReference>
<organism evidence="8 9">
    <name type="scientific">Tribonema minus</name>
    <dbReference type="NCBI Taxonomy" id="303371"/>
    <lineage>
        <taxon>Eukaryota</taxon>
        <taxon>Sar</taxon>
        <taxon>Stramenopiles</taxon>
        <taxon>Ochrophyta</taxon>
        <taxon>PX clade</taxon>
        <taxon>Xanthophyceae</taxon>
        <taxon>Tribonematales</taxon>
        <taxon>Tribonemataceae</taxon>
        <taxon>Tribonema</taxon>
    </lineage>
</organism>
<proteinExistence type="inferred from homology"/>
<evidence type="ECO:0000256" key="6">
    <source>
        <dbReference type="ARBA" id="ARBA00023136"/>
    </source>
</evidence>
<gene>
    <name evidence="8" type="ORF">JKP88DRAFT_290712</name>
</gene>
<evidence type="ECO:0000256" key="2">
    <source>
        <dbReference type="ARBA" id="ARBA00010072"/>
    </source>
</evidence>
<evidence type="ECO:0000256" key="5">
    <source>
        <dbReference type="ARBA" id="ARBA00022989"/>
    </source>
</evidence>
<dbReference type="InterPro" id="IPR043429">
    <property type="entry name" value="ArtM/GltK/GlnP/TcyL/YhdX-like"/>
</dbReference>
<evidence type="ECO:0000256" key="7">
    <source>
        <dbReference type="SAM" id="Phobius"/>
    </source>
</evidence>
<dbReference type="PANTHER" id="PTHR30614:SF37">
    <property type="entry name" value="AMINO-ACID ABC TRANSPORTER PERMEASE PROTEIN YHDX-RELATED"/>
    <property type="match status" value="1"/>
</dbReference>
<keyword evidence="5 7" id="KW-1133">Transmembrane helix</keyword>
<name>A0A835YWC5_9STRA</name>
<sequence>MARRKLEQFAVLVPPVLLVAWLAANTSAKLKLRGVAMGFGFLSKPARLDISESFLPFVAGSTVMPMSSPGPVQPTDERAEFGARARRAALSLLSAAGIGSMIESPALSGFNIRGGATISPELAALVLGLSIYAAAFIAEIVRASVLAVPKGQWEAGRALGLPKGRILQKIICRRQSASGSRL</sequence>
<evidence type="ECO:0000256" key="4">
    <source>
        <dbReference type="ARBA" id="ARBA00022970"/>
    </source>
</evidence>